<dbReference type="AlphaFoldDB" id="A0A556B266"/>
<dbReference type="RefSeq" id="WP_143946159.1">
    <property type="nucleotide sequence ID" value="NZ_BAABMB010000001.1"/>
</dbReference>
<dbReference type="SUPFAM" id="SSF51621">
    <property type="entry name" value="Phosphoenolpyruvate/pyruvate domain"/>
    <property type="match status" value="1"/>
</dbReference>
<feature type="domain" description="HpcH/HpaI aldolase/citrate lyase" evidence="4">
    <location>
        <begin position="34"/>
        <end position="253"/>
    </location>
</feature>
<organism evidence="5 6">
    <name type="scientific">Verticiella sediminum</name>
    <dbReference type="NCBI Taxonomy" id="1247510"/>
    <lineage>
        <taxon>Bacteria</taxon>
        <taxon>Pseudomonadati</taxon>
        <taxon>Pseudomonadota</taxon>
        <taxon>Betaproteobacteria</taxon>
        <taxon>Burkholderiales</taxon>
        <taxon>Alcaligenaceae</taxon>
        <taxon>Verticiella</taxon>
    </lineage>
</organism>
<evidence type="ECO:0000256" key="2">
    <source>
        <dbReference type="ARBA" id="ARBA00022723"/>
    </source>
</evidence>
<accession>A0A556B266</accession>
<protein>
    <submittedName>
        <fullName evidence="5">Aldolase</fullName>
    </submittedName>
</protein>
<dbReference type="PANTHER" id="PTHR30502:SF0">
    <property type="entry name" value="PHOSPHOENOLPYRUVATE CARBOXYLASE FAMILY PROTEIN"/>
    <property type="match status" value="1"/>
</dbReference>
<proteinExistence type="inferred from homology"/>
<name>A0A556B266_9BURK</name>
<evidence type="ECO:0000313" key="5">
    <source>
        <dbReference type="EMBL" id="TSH99250.1"/>
    </source>
</evidence>
<comment type="caution">
    <text evidence="5">The sequence shown here is derived from an EMBL/GenBank/DDBJ whole genome shotgun (WGS) entry which is preliminary data.</text>
</comment>
<dbReference type="Proteomes" id="UP000318405">
    <property type="component" value="Unassembled WGS sequence"/>
</dbReference>
<dbReference type="InterPro" id="IPR015813">
    <property type="entry name" value="Pyrv/PenolPyrv_kinase-like_dom"/>
</dbReference>
<dbReference type="InterPro" id="IPR005000">
    <property type="entry name" value="Aldolase/citrate-lyase_domain"/>
</dbReference>
<evidence type="ECO:0000259" key="4">
    <source>
        <dbReference type="Pfam" id="PF03328"/>
    </source>
</evidence>
<keyword evidence="3" id="KW-0456">Lyase</keyword>
<comment type="similarity">
    <text evidence="1">Belongs to the HpcH/HpaI aldolase family.</text>
</comment>
<dbReference type="InterPro" id="IPR040442">
    <property type="entry name" value="Pyrv_kinase-like_dom_sf"/>
</dbReference>
<keyword evidence="2" id="KW-0479">Metal-binding</keyword>
<gene>
    <name evidence="5" type="ORF">FOZ76_00525</name>
</gene>
<dbReference type="GO" id="GO:0016832">
    <property type="term" value="F:aldehyde-lyase activity"/>
    <property type="evidence" value="ECO:0007669"/>
    <property type="project" value="TreeGrafter"/>
</dbReference>
<dbReference type="OrthoDB" id="86160at2"/>
<dbReference type="Gene3D" id="3.20.20.60">
    <property type="entry name" value="Phosphoenolpyruvate-binding domains"/>
    <property type="match status" value="1"/>
</dbReference>
<dbReference type="PANTHER" id="PTHR30502">
    <property type="entry name" value="2-KETO-3-DEOXY-L-RHAMNONATE ALDOLASE"/>
    <property type="match status" value="1"/>
</dbReference>
<evidence type="ECO:0000256" key="3">
    <source>
        <dbReference type="ARBA" id="ARBA00023239"/>
    </source>
</evidence>
<dbReference type="Pfam" id="PF03328">
    <property type="entry name" value="HpcH_HpaI"/>
    <property type="match status" value="1"/>
</dbReference>
<dbReference type="EMBL" id="VLTJ01000001">
    <property type="protein sequence ID" value="TSH99250.1"/>
    <property type="molecule type" value="Genomic_DNA"/>
</dbReference>
<keyword evidence="6" id="KW-1185">Reference proteome</keyword>
<sequence>MAMDADWLNLKARNSVVERLNDGQPVAALGIRCSRTPDIIRIAKATGHHAVWMDLEHSSMSLDTASVLCNAALDQQLVPFVRIPEREYGVIGRLLDGGAVGIIAPRIETVAQAEDLVQACKFPPMGSRSAIGSLPQLEMRRVDAASLNAAMNRLTVLNVLIETPLGIENMDAMAAVPGVDMISIGTNDLAAEMGVPGDFRHPRVRQAHEAAIAACRRRGKLLTIGGVPDPAYSAELIRMGAAPFLFTGIDTDILLGACQERLSAALSTLES</sequence>
<dbReference type="GO" id="GO:0046872">
    <property type="term" value="F:metal ion binding"/>
    <property type="evidence" value="ECO:0007669"/>
    <property type="project" value="UniProtKB-KW"/>
</dbReference>
<dbReference type="GO" id="GO:0005737">
    <property type="term" value="C:cytoplasm"/>
    <property type="evidence" value="ECO:0007669"/>
    <property type="project" value="TreeGrafter"/>
</dbReference>
<evidence type="ECO:0000256" key="1">
    <source>
        <dbReference type="ARBA" id="ARBA00005568"/>
    </source>
</evidence>
<evidence type="ECO:0000313" key="6">
    <source>
        <dbReference type="Proteomes" id="UP000318405"/>
    </source>
</evidence>
<dbReference type="InterPro" id="IPR050251">
    <property type="entry name" value="HpcH-HpaI_aldolase"/>
</dbReference>
<reference evidence="5 6" key="1">
    <citation type="submission" date="2019-07" db="EMBL/GenBank/DDBJ databases">
        <title>Qingshengfaniella alkalisoli gen. nov., sp. nov., isolated from saline soil.</title>
        <authorList>
            <person name="Xu L."/>
            <person name="Huang X.-X."/>
            <person name="Sun J.-Q."/>
        </authorList>
    </citation>
    <scope>NUCLEOTIDE SEQUENCE [LARGE SCALE GENOMIC DNA]</scope>
    <source>
        <strain evidence="5 6">DSM 27279</strain>
    </source>
</reference>